<accession>A0A2S0WY95</accession>
<name>A0A2S0WY95_9MICO</name>
<organism evidence="2 3">
    <name type="scientific">Agromyces badenianii</name>
    <dbReference type="NCBI Taxonomy" id="2080742"/>
    <lineage>
        <taxon>Bacteria</taxon>
        <taxon>Bacillati</taxon>
        <taxon>Actinomycetota</taxon>
        <taxon>Actinomycetes</taxon>
        <taxon>Micrococcales</taxon>
        <taxon>Microbacteriaceae</taxon>
        <taxon>Agromyces</taxon>
    </lineage>
</organism>
<gene>
    <name evidence="2" type="ORF">DCE93_12275</name>
</gene>
<feature type="signal peptide" evidence="1">
    <location>
        <begin position="1"/>
        <end position="25"/>
    </location>
</feature>
<protein>
    <submittedName>
        <fullName evidence="2">Uncharacterized protein</fullName>
    </submittedName>
</protein>
<feature type="chain" id="PRO_5015596122" evidence="1">
    <location>
        <begin position="26"/>
        <end position="230"/>
    </location>
</feature>
<dbReference type="RefSeq" id="WP_108596128.1">
    <property type="nucleotide sequence ID" value="NZ_CP028913.1"/>
</dbReference>
<proteinExistence type="predicted"/>
<dbReference type="EMBL" id="CP028913">
    <property type="protein sequence ID" value="AWB96329.1"/>
    <property type="molecule type" value="Genomic_DNA"/>
</dbReference>
<evidence type="ECO:0000313" key="3">
    <source>
        <dbReference type="Proteomes" id="UP000244729"/>
    </source>
</evidence>
<sequence>MLGLAFVGLIVVTLGVAAQAQSAQAAELTRAKELAIAQVGDRVGIGAAGVDVTGIRDAAAASLAAGAVRDAQALAAEAGAELGDGGVTALASLRRSVIGQVGVGGSAVAVTSAVRALRTEQVAVSSALAAHREAVAARLAAEAAAAAEAARVAAEQAAAEAADDSWSADVSVGSDAGGASAGTAAAADPYTAEFYPGLPAAPRDEDCGPCTGKEMHPVYYNGKYVWGCAA</sequence>
<dbReference type="KEGG" id="agm:DCE93_12275"/>
<evidence type="ECO:0000313" key="2">
    <source>
        <dbReference type="EMBL" id="AWB96329.1"/>
    </source>
</evidence>
<evidence type="ECO:0000256" key="1">
    <source>
        <dbReference type="SAM" id="SignalP"/>
    </source>
</evidence>
<keyword evidence="1" id="KW-0732">Signal</keyword>
<reference evidence="2 3" key="1">
    <citation type="submission" date="2018-04" db="EMBL/GenBank/DDBJ databases">
        <authorList>
            <person name="Li J."/>
        </authorList>
    </citation>
    <scope>NUCLEOTIDE SEQUENCE [LARGE SCALE GENOMIC DNA]</scope>
    <source>
        <strain evidence="3">30A</strain>
    </source>
</reference>
<dbReference type="AlphaFoldDB" id="A0A2S0WY95"/>
<keyword evidence="3" id="KW-1185">Reference proteome</keyword>
<dbReference type="Proteomes" id="UP000244729">
    <property type="component" value="Chromosome"/>
</dbReference>
<dbReference type="OrthoDB" id="5008141at2"/>